<dbReference type="Proteomes" id="UP000198727">
    <property type="component" value="Unassembled WGS sequence"/>
</dbReference>
<dbReference type="RefSeq" id="WP_243859471.1">
    <property type="nucleotide sequence ID" value="NZ_FOWW01000003.1"/>
</dbReference>
<dbReference type="Pfam" id="PF00440">
    <property type="entry name" value="TetR_N"/>
    <property type="match status" value="1"/>
</dbReference>
<proteinExistence type="predicted"/>
<dbReference type="InterPro" id="IPR009057">
    <property type="entry name" value="Homeodomain-like_sf"/>
</dbReference>
<protein>
    <submittedName>
        <fullName evidence="6">DNA-binding transcriptional regulator, AcrR family</fullName>
    </submittedName>
</protein>
<dbReference type="GO" id="GO:0003700">
    <property type="term" value="F:DNA-binding transcription factor activity"/>
    <property type="evidence" value="ECO:0007669"/>
    <property type="project" value="TreeGrafter"/>
</dbReference>
<dbReference type="GO" id="GO:0000976">
    <property type="term" value="F:transcription cis-regulatory region binding"/>
    <property type="evidence" value="ECO:0007669"/>
    <property type="project" value="TreeGrafter"/>
</dbReference>
<evidence type="ECO:0000256" key="1">
    <source>
        <dbReference type="ARBA" id="ARBA00023015"/>
    </source>
</evidence>
<evidence type="ECO:0000256" key="2">
    <source>
        <dbReference type="ARBA" id="ARBA00023125"/>
    </source>
</evidence>
<evidence type="ECO:0000256" key="4">
    <source>
        <dbReference type="PROSITE-ProRule" id="PRU00335"/>
    </source>
</evidence>
<dbReference type="PANTHER" id="PTHR30055">
    <property type="entry name" value="HTH-TYPE TRANSCRIPTIONAL REGULATOR RUTR"/>
    <property type="match status" value="1"/>
</dbReference>
<organism evidence="6 7">
    <name type="scientific">Amycolatopsis arida</name>
    <dbReference type="NCBI Taxonomy" id="587909"/>
    <lineage>
        <taxon>Bacteria</taxon>
        <taxon>Bacillati</taxon>
        <taxon>Actinomycetota</taxon>
        <taxon>Actinomycetes</taxon>
        <taxon>Pseudonocardiales</taxon>
        <taxon>Pseudonocardiaceae</taxon>
        <taxon>Amycolatopsis</taxon>
    </lineage>
</organism>
<gene>
    <name evidence="6" type="ORF">SAMN05421810_103212</name>
</gene>
<dbReference type="InterPro" id="IPR001647">
    <property type="entry name" value="HTH_TetR"/>
</dbReference>
<keyword evidence="2 4" id="KW-0238">DNA-binding</keyword>
<dbReference type="PANTHER" id="PTHR30055:SF234">
    <property type="entry name" value="HTH-TYPE TRANSCRIPTIONAL REGULATOR BETI"/>
    <property type="match status" value="1"/>
</dbReference>
<accession>A0A1I5SNV9</accession>
<dbReference type="InterPro" id="IPR050109">
    <property type="entry name" value="HTH-type_TetR-like_transc_reg"/>
</dbReference>
<evidence type="ECO:0000313" key="6">
    <source>
        <dbReference type="EMBL" id="SFP72378.1"/>
    </source>
</evidence>
<reference evidence="7" key="1">
    <citation type="submission" date="2016-10" db="EMBL/GenBank/DDBJ databases">
        <authorList>
            <person name="Varghese N."/>
            <person name="Submissions S."/>
        </authorList>
    </citation>
    <scope>NUCLEOTIDE SEQUENCE [LARGE SCALE GENOMIC DNA]</scope>
    <source>
        <strain evidence="7">CGMCC 4.5579</strain>
    </source>
</reference>
<dbReference type="PROSITE" id="PS00560">
    <property type="entry name" value="CARBOXYPEPT_SER_HIS"/>
    <property type="match status" value="1"/>
</dbReference>
<evidence type="ECO:0000259" key="5">
    <source>
        <dbReference type="PROSITE" id="PS50977"/>
    </source>
</evidence>
<feature type="DNA-binding region" description="H-T-H motif" evidence="4">
    <location>
        <begin position="24"/>
        <end position="43"/>
    </location>
</feature>
<name>A0A1I5SNV9_9PSEU</name>
<dbReference type="InterPro" id="IPR033124">
    <property type="entry name" value="Ser_caboxypep_his_AS"/>
</dbReference>
<evidence type="ECO:0000313" key="7">
    <source>
        <dbReference type="Proteomes" id="UP000198727"/>
    </source>
</evidence>
<evidence type="ECO:0000256" key="3">
    <source>
        <dbReference type="ARBA" id="ARBA00023163"/>
    </source>
</evidence>
<sequence>MASRREWLDEGLAILAELGAPSITIERLCQRLGVTKGSFYHHFRGMRGYRTALLEHFETAFTTRLIDEVEGGPAATPMAKLEHLADLVASAEHETGPELEVGMRAWALQDDEARRIQQRVDRTRFDYLRSLTTGLDIDAETAADLADLLYLTVIGAGHLVPPVKPDDLHRLFRQLLRLGTHSKGEAPDDRT</sequence>
<dbReference type="AlphaFoldDB" id="A0A1I5SNV9"/>
<dbReference type="EMBL" id="FOWW01000003">
    <property type="protein sequence ID" value="SFP72378.1"/>
    <property type="molecule type" value="Genomic_DNA"/>
</dbReference>
<feature type="domain" description="HTH tetR-type" evidence="5">
    <location>
        <begin position="1"/>
        <end position="61"/>
    </location>
</feature>
<dbReference type="STRING" id="587909.SAMN05421810_103212"/>
<keyword evidence="3" id="KW-0804">Transcription</keyword>
<keyword evidence="1" id="KW-0805">Transcription regulation</keyword>
<dbReference type="SUPFAM" id="SSF46689">
    <property type="entry name" value="Homeodomain-like"/>
    <property type="match status" value="1"/>
</dbReference>
<keyword evidence="7" id="KW-1185">Reference proteome</keyword>
<dbReference type="PROSITE" id="PS50977">
    <property type="entry name" value="HTH_TETR_2"/>
    <property type="match status" value="1"/>
</dbReference>
<dbReference type="GO" id="GO:0004185">
    <property type="term" value="F:serine-type carboxypeptidase activity"/>
    <property type="evidence" value="ECO:0007669"/>
    <property type="project" value="InterPro"/>
</dbReference>
<dbReference type="Gene3D" id="1.10.357.10">
    <property type="entry name" value="Tetracycline Repressor, domain 2"/>
    <property type="match status" value="1"/>
</dbReference>